<dbReference type="CDD" id="cd12215">
    <property type="entry name" value="ChiC_BD"/>
    <property type="match status" value="1"/>
</dbReference>
<accession>A0ABW9RUL9</accession>
<dbReference type="RefSeq" id="WP_155174886.1">
    <property type="nucleotide sequence ID" value="NZ_BAAAFL010000017.1"/>
</dbReference>
<dbReference type="PROSITE" id="PS51910">
    <property type="entry name" value="GH18_2"/>
    <property type="match status" value="1"/>
</dbReference>
<dbReference type="EMBL" id="SMLW01000646">
    <property type="protein sequence ID" value="MTI27887.1"/>
    <property type="molecule type" value="Genomic_DNA"/>
</dbReference>
<proteinExistence type="predicted"/>
<dbReference type="InterPro" id="IPR003610">
    <property type="entry name" value="CBM5/12"/>
</dbReference>
<dbReference type="Pfam" id="PF02839">
    <property type="entry name" value="CBM_5_12"/>
    <property type="match status" value="1"/>
</dbReference>
<evidence type="ECO:0000259" key="4">
    <source>
        <dbReference type="PROSITE" id="PS51910"/>
    </source>
</evidence>
<dbReference type="NCBIfam" id="TIGR04183">
    <property type="entry name" value="Por_Secre_tail"/>
    <property type="match status" value="1"/>
</dbReference>
<dbReference type="Proteomes" id="UP000798808">
    <property type="component" value="Unassembled WGS sequence"/>
</dbReference>
<evidence type="ECO:0000256" key="2">
    <source>
        <dbReference type="ARBA" id="ARBA00023277"/>
    </source>
</evidence>
<dbReference type="Pfam" id="PF17957">
    <property type="entry name" value="Big_7"/>
    <property type="match status" value="2"/>
</dbReference>
<organism evidence="5 6">
    <name type="scientific">Fulvivirga kasyanovii</name>
    <dbReference type="NCBI Taxonomy" id="396812"/>
    <lineage>
        <taxon>Bacteria</taxon>
        <taxon>Pseudomonadati</taxon>
        <taxon>Bacteroidota</taxon>
        <taxon>Cytophagia</taxon>
        <taxon>Cytophagales</taxon>
        <taxon>Fulvivirgaceae</taxon>
        <taxon>Fulvivirga</taxon>
    </lineage>
</organism>
<feature type="domain" description="GH18" evidence="4">
    <location>
        <begin position="363"/>
        <end position="688"/>
    </location>
</feature>
<gene>
    <name evidence="5" type="ORF">E1163_23220</name>
</gene>
<protein>
    <submittedName>
        <fullName evidence="5">T9SS type A sorting domain-containing protein</fullName>
    </submittedName>
</protein>
<dbReference type="SUPFAM" id="SSF51445">
    <property type="entry name" value="(Trans)glycosidases"/>
    <property type="match status" value="1"/>
</dbReference>
<dbReference type="SUPFAM" id="SSF51055">
    <property type="entry name" value="Carbohydrate binding domain"/>
    <property type="match status" value="1"/>
</dbReference>
<evidence type="ECO:0000256" key="1">
    <source>
        <dbReference type="ARBA" id="ARBA00022801"/>
    </source>
</evidence>
<comment type="caution">
    <text evidence="5">The sequence shown here is derived from an EMBL/GenBank/DDBJ whole genome shotgun (WGS) entry which is preliminary data.</text>
</comment>
<dbReference type="InterPro" id="IPR050542">
    <property type="entry name" value="Glycosyl_Hydrlase18_Chitinase"/>
</dbReference>
<keyword evidence="3" id="KW-0326">Glycosidase</keyword>
<dbReference type="CDD" id="cd02871">
    <property type="entry name" value="GH18_chitinase_D-like"/>
    <property type="match status" value="1"/>
</dbReference>
<sequence>MQYISKHISGFIAVFLIAMLAFFTLPGQLSAYELDCSGVPAWSSSEVYTGGAEVQYNGNKYRANYWTQNNNPEEYSDAYEHWTNLGPCGGGGTNQPPSISLTAPANGATYTEGDNILIQSSASDADGSVSKVEFYQGQTKLGEDSSAPYSFTLSNVSAGSLSFTAKAFDNEGASATSSAVSVTVNGSGNDGSCSGLPQYVAGTTYSQDQEVQNINKKYRCDIPGWCSSGAGWAYAPGEGQHWQDAWTYIGDCNGGGGGDNENPSVSITAPSNGSTYTAGDIVSISATASDTDGTVSKVEFFRNGTKIGEDTSSPYQVNWTSLAGNYSLTAKATDNDGGSTTSAAVSITVESSGGGGDGELPKRIMVGYWHNFDNGSGTLKLRDVSDKWDVINIAFAEPSTPSGSNIVFTPDPAIYPSVQEFKDDVALLRSRGKQVLISIGGANGAIDVSSSADAQEFSSSMISLINEYGFSGMDIDLEGSSLSLASGDTDFRNPTSPKIVHFIAGAQTVVNSFGSDFILSMAPETAFVQGGYSTYAGAYGAYLPVIYAFRNQMDYIHVQHYNSGCMLGLDGRCYSQSTPDFHVAMAEMLLQGFPVASNPVDFPALRVDQVAIGLPAAPAAAGGGYTTPANVHKALDYLIKGIPFGGSYTLINSSGYADFRGLMTWSINWDIANGYEFSNSHRPYLDALDGAAVSARIASVEESSLVQEKAIGGYPNPFSHGATIDFHVEKAGHTSLVVFDNVGKRVAVLMDKALNSGHYSVQWNAGNVPTGIYFLRLTSGEEVSNFKMYKE</sequence>
<dbReference type="InterPro" id="IPR017853">
    <property type="entry name" value="GH"/>
</dbReference>
<dbReference type="Gene3D" id="3.20.20.80">
    <property type="entry name" value="Glycosidases"/>
    <property type="match status" value="1"/>
</dbReference>
<dbReference type="PANTHER" id="PTHR45708:SF49">
    <property type="entry name" value="ENDOCHITINASE"/>
    <property type="match status" value="1"/>
</dbReference>
<dbReference type="InterPro" id="IPR026444">
    <property type="entry name" value="Secre_tail"/>
</dbReference>
<dbReference type="InterPro" id="IPR001223">
    <property type="entry name" value="Glyco_hydro18_cat"/>
</dbReference>
<dbReference type="InterPro" id="IPR011583">
    <property type="entry name" value="Chitinase_II/V-like_cat"/>
</dbReference>
<dbReference type="Gene3D" id="2.60.40.10">
    <property type="entry name" value="Immunoglobulins"/>
    <property type="match status" value="2"/>
</dbReference>
<dbReference type="InterPro" id="IPR036573">
    <property type="entry name" value="CBM_sf_5/12"/>
</dbReference>
<dbReference type="InterPro" id="IPR013783">
    <property type="entry name" value="Ig-like_fold"/>
</dbReference>
<evidence type="ECO:0000256" key="3">
    <source>
        <dbReference type="ARBA" id="ARBA00023295"/>
    </source>
</evidence>
<dbReference type="Pfam" id="PF00704">
    <property type="entry name" value="Glyco_hydro_18"/>
    <property type="match status" value="1"/>
</dbReference>
<evidence type="ECO:0000313" key="6">
    <source>
        <dbReference type="Proteomes" id="UP000798808"/>
    </source>
</evidence>
<keyword evidence="1" id="KW-0378">Hydrolase</keyword>
<dbReference type="SMART" id="SM00495">
    <property type="entry name" value="ChtBD3"/>
    <property type="match status" value="2"/>
</dbReference>
<keyword evidence="6" id="KW-1185">Reference proteome</keyword>
<reference evidence="5 6" key="1">
    <citation type="submission" date="2019-02" db="EMBL/GenBank/DDBJ databases">
        <authorList>
            <person name="Goldberg S.R."/>
            <person name="Haltli B.A."/>
            <person name="Correa H."/>
            <person name="Russell K.G."/>
        </authorList>
    </citation>
    <scope>NUCLEOTIDE SEQUENCE [LARGE SCALE GENOMIC DNA]</scope>
    <source>
        <strain evidence="5 6">JCM 16186</strain>
    </source>
</reference>
<dbReference type="PANTHER" id="PTHR45708">
    <property type="entry name" value="ENDOCHITINASE"/>
    <property type="match status" value="1"/>
</dbReference>
<evidence type="ECO:0000313" key="5">
    <source>
        <dbReference type="EMBL" id="MTI27887.1"/>
    </source>
</evidence>
<dbReference type="Pfam" id="PF18962">
    <property type="entry name" value="Por_Secre_tail"/>
    <property type="match status" value="1"/>
</dbReference>
<dbReference type="SMART" id="SM00636">
    <property type="entry name" value="Glyco_18"/>
    <property type="match status" value="1"/>
</dbReference>
<dbReference type="Gene3D" id="2.10.10.20">
    <property type="entry name" value="Carbohydrate-binding module superfamily 5/12"/>
    <property type="match status" value="1"/>
</dbReference>
<name>A0ABW9RUL9_9BACT</name>
<keyword evidence="2" id="KW-0119">Carbohydrate metabolism</keyword>